<reference evidence="2" key="1">
    <citation type="submission" date="2023-07" db="EMBL/GenBank/DDBJ databases">
        <title>draft genome sequence of fig (Ficus carica).</title>
        <authorList>
            <person name="Takahashi T."/>
            <person name="Nishimura K."/>
        </authorList>
    </citation>
    <scope>NUCLEOTIDE SEQUENCE</scope>
</reference>
<organism evidence="2 3">
    <name type="scientific">Ficus carica</name>
    <name type="common">Common fig</name>
    <dbReference type="NCBI Taxonomy" id="3494"/>
    <lineage>
        <taxon>Eukaryota</taxon>
        <taxon>Viridiplantae</taxon>
        <taxon>Streptophyta</taxon>
        <taxon>Embryophyta</taxon>
        <taxon>Tracheophyta</taxon>
        <taxon>Spermatophyta</taxon>
        <taxon>Magnoliopsida</taxon>
        <taxon>eudicotyledons</taxon>
        <taxon>Gunneridae</taxon>
        <taxon>Pentapetalae</taxon>
        <taxon>rosids</taxon>
        <taxon>fabids</taxon>
        <taxon>Rosales</taxon>
        <taxon>Moraceae</taxon>
        <taxon>Ficeae</taxon>
        <taxon>Ficus</taxon>
    </lineage>
</organism>
<accession>A0AA88AAY8</accession>
<dbReference type="AlphaFoldDB" id="A0AA88AAY8"/>
<name>A0AA88AAY8_FICCA</name>
<dbReference type="InterPro" id="IPR025753">
    <property type="entry name" value="AAA_N_dom"/>
</dbReference>
<dbReference type="Proteomes" id="UP001187192">
    <property type="component" value="Unassembled WGS sequence"/>
</dbReference>
<dbReference type="Pfam" id="PF14363">
    <property type="entry name" value="AAA_assoc"/>
    <property type="match status" value="1"/>
</dbReference>
<comment type="caution">
    <text evidence="2">The sequence shown here is derived from an EMBL/GenBank/DDBJ whole genome shotgun (WGS) entry which is preliminary data.</text>
</comment>
<sequence length="117" mass="12769">MFSATSIPSATAVLSTYTTFAASAMVARTVLNELHSLTSQFIPQDLRNKIIARIGGLLGNLSPRITLAIDEYNGLSINEVYQASDTYLSTRITTSNENLKVFKTPRDRNISVTVNKG</sequence>
<dbReference type="EMBL" id="BTGU01000030">
    <property type="protein sequence ID" value="GMN49204.1"/>
    <property type="molecule type" value="Genomic_DNA"/>
</dbReference>
<protein>
    <recommendedName>
        <fullName evidence="1">AAA-type ATPase N-terminal domain-containing protein</fullName>
    </recommendedName>
</protein>
<keyword evidence="3" id="KW-1185">Reference proteome</keyword>
<evidence type="ECO:0000259" key="1">
    <source>
        <dbReference type="Pfam" id="PF14363"/>
    </source>
</evidence>
<proteinExistence type="predicted"/>
<evidence type="ECO:0000313" key="3">
    <source>
        <dbReference type="Proteomes" id="UP001187192"/>
    </source>
</evidence>
<evidence type="ECO:0000313" key="2">
    <source>
        <dbReference type="EMBL" id="GMN49204.1"/>
    </source>
</evidence>
<gene>
    <name evidence="2" type="ORF">TIFTF001_018368</name>
</gene>
<feature type="domain" description="AAA-type ATPase N-terminal" evidence="1">
    <location>
        <begin position="42"/>
        <end position="116"/>
    </location>
</feature>